<keyword evidence="2" id="KW-0808">Transferase</keyword>
<evidence type="ECO:0000313" key="3">
    <source>
        <dbReference type="Proteomes" id="UP000002457"/>
    </source>
</evidence>
<feature type="domain" description="N-acetyltransferase" evidence="1">
    <location>
        <begin position="10"/>
        <end position="148"/>
    </location>
</feature>
<dbReference type="CDD" id="cd04301">
    <property type="entry name" value="NAT_SF"/>
    <property type="match status" value="1"/>
</dbReference>
<dbReference type="Gene3D" id="3.40.630.30">
    <property type="match status" value="1"/>
</dbReference>
<dbReference type="InterPro" id="IPR016181">
    <property type="entry name" value="Acyl_CoA_acyltransferase"/>
</dbReference>
<gene>
    <name evidence="2" type="ordered locus">Mpal_2108</name>
</gene>
<reference evidence="2 3" key="1">
    <citation type="journal article" date="2015" name="Genome Announc.">
        <title>Complete Genome Sequence of Methanosphaerula palustris E1-9CT, a Hydrogenotrophic Methanogen Isolated from a Minerotrophic Fen Peatland.</title>
        <authorList>
            <person name="Cadillo-Quiroz H."/>
            <person name="Browne P."/>
            <person name="Kyrpides N."/>
            <person name="Woyke T."/>
            <person name="Goodwin L."/>
            <person name="Detter C."/>
            <person name="Yavitt J.B."/>
            <person name="Zinder S.H."/>
        </authorList>
    </citation>
    <scope>NUCLEOTIDE SEQUENCE [LARGE SCALE GENOMIC DNA]</scope>
    <source>
        <strain evidence="3">ATCC BAA-1556 / DSM 19958 / E1-9c</strain>
    </source>
</reference>
<dbReference type="HOGENOM" id="CLU_086503_3_2_2"/>
<dbReference type="KEGG" id="mpl:Mpal_2108"/>
<evidence type="ECO:0000259" key="1">
    <source>
        <dbReference type="PROSITE" id="PS51186"/>
    </source>
</evidence>
<dbReference type="EMBL" id="CP001338">
    <property type="protein sequence ID" value="ACL17406.1"/>
    <property type="molecule type" value="Genomic_DNA"/>
</dbReference>
<name>B8GDQ5_METPE</name>
<evidence type="ECO:0000313" key="2">
    <source>
        <dbReference type="EMBL" id="ACL17406.1"/>
    </source>
</evidence>
<proteinExistence type="predicted"/>
<dbReference type="PROSITE" id="PS51186">
    <property type="entry name" value="GNAT"/>
    <property type="match status" value="1"/>
</dbReference>
<dbReference type="STRING" id="521011.Mpal_2108"/>
<dbReference type="InterPro" id="IPR053144">
    <property type="entry name" value="Acetyltransferase_Butenolide"/>
</dbReference>
<dbReference type="GO" id="GO:0016747">
    <property type="term" value="F:acyltransferase activity, transferring groups other than amino-acyl groups"/>
    <property type="evidence" value="ECO:0007669"/>
    <property type="project" value="InterPro"/>
</dbReference>
<organism evidence="2 3">
    <name type="scientific">Methanosphaerula palustris (strain ATCC BAA-1556 / DSM 19958 / E1-9c)</name>
    <dbReference type="NCBI Taxonomy" id="521011"/>
    <lineage>
        <taxon>Archaea</taxon>
        <taxon>Methanobacteriati</taxon>
        <taxon>Methanobacteriota</taxon>
        <taxon>Stenosarchaea group</taxon>
        <taxon>Methanomicrobia</taxon>
        <taxon>Methanomicrobiales</taxon>
        <taxon>Methanoregulaceae</taxon>
        <taxon>Methanosphaerula</taxon>
    </lineage>
</organism>
<protein>
    <submittedName>
        <fullName evidence="2">GCN5-related N-acetyltransferase</fullName>
    </submittedName>
</protein>
<dbReference type="Proteomes" id="UP000002457">
    <property type="component" value="Chromosome"/>
</dbReference>
<keyword evidence="3" id="KW-1185">Reference proteome</keyword>
<dbReference type="AlphaFoldDB" id="B8GDQ5"/>
<dbReference type="PANTHER" id="PTHR43233">
    <property type="entry name" value="FAMILY N-ACETYLTRANSFERASE, PUTATIVE (AFU_ORTHOLOGUE AFUA_6G03350)-RELATED"/>
    <property type="match status" value="1"/>
</dbReference>
<dbReference type="PANTHER" id="PTHR43233:SF1">
    <property type="entry name" value="FAMILY N-ACETYLTRANSFERASE, PUTATIVE (AFU_ORTHOLOGUE AFUA_6G03350)-RELATED"/>
    <property type="match status" value="1"/>
</dbReference>
<accession>B8GDQ5</accession>
<dbReference type="eggNOG" id="arCOG00839">
    <property type="taxonomic scope" value="Archaea"/>
</dbReference>
<sequence length="148" mass="15761">MEKMADAGDVTLRQVRQWDCTNIIELYIAGGWWNEERDASSIQPLITGSFAFVVAVESSSGRAVGMGRVIADGVSDAYLQDVVVLPSYRKQGIGRRIVAELIQVCTAAGISWIGLIAEPGSAGLYAALGFTPLAGHLPMLYRPGGPHA</sequence>
<dbReference type="SUPFAM" id="SSF55729">
    <property type="entry name" value="Acyl-CoA N-acyltransferases (Nat)"/>
    <property type="match status" value="1"/>
</dbReference>
<dbReference type="Pfam" id="PF00583">
    <property type="entry name" value="Acetyltransf_1"/>
    <property type="match status" value="1"/>
</dbReference>
<dbReference type="InterPro" id="IPR000182">
    <property type="entry name" value="GNAT_dom"/>
</dbReference>